<dbReference type="PROSITE" id="PS51253">
    <property type="entry name" value="HTH_CENPB"/>
    <property type="match status" value="1"/>
</dbReference>
<evidence type="ECO:0000259" key="2">
    <source>
        <dbReference type="PROSITE" id="PS51253"/>
    </source>
</evidence>
<dbReference type="Proteomes" id="UP000821866">
    <property type="component" value="Chromosome 3"/>
</dbReference>
<organism evidence="3 4">
    <name type="scientific">Rhipicephalus microplus</name>
    <name type="common">Cattle tick</name>
    <name type="synonym">Boophilus microplus</name>
    <dbReference type="NCBI Taxonomy" id="6941"/>
    <lineage>
        <taxon>Eukaryota</taxon>
        <taxon>Metazoa</taxon>
        <taxon>Ecdysozoa</taxon>
        <taxon>Arthropoda</taxon>
        <taxon>Chelicerata</taxon>
        <taxon>Arachnida</taxon>
        <taxon>Acari</taxon>
        <taxon>Parasitiformes</taxon>
        <taxon>Ixodida</taxon>
        <taxon>Ixodoidea</taxon>
        <taxon>Ixodidae</taxon>
        <taxon>Rhipicephalinae</taxon>
        <taxon>Rhipicephalus</taxon>
        <taxon>Boophilus</taxon>
    </lineage>
</organism>
<evidence type="ECO:0000313" key="4">
    <source>
        <dbReference type="Proteomes" id="UP000821866"/>
    </source>
</evidence>
<dbReference type="GO" id="GO:0003677">
    <property type="term" value="F:DNA binding"/>
    <property type="evidence" value="ECO:0007669"/>
    <property type="project" value="UniProtKB-KW"/>
</dbReference>
<dbReference type="EMBL" id="JABSTU010000005">
    <property type="protein sequence ID" value="KAH8031197.1"/>
    <property type="molecule type" value="Genomic_DNA"/>
</dbReference>
<dbReference type="InterPro" id="IPR006600">
    <property type="entry name" value="HTH_CenpB_DNA-bd_dom"/>
</dbReference>
<feature type="domain" description="HTH CENPB-type" evidence="2">
    <location>
        <begin position="1"/>
        <end position="33"/>
    </location>
</feature>
<reference evidence="3" key="1">
    <citation type="journal article" date="2020" name="Cell">
        <title>Large-Scale Comparative Analyses of Tick Genomes Elucidate Their Genetic Diversity and Vector Capacities.</title>
        <authorList>
            <consortium name="Tick Genome and Microbiome Consortium (TIGMIC)"/>
            <person name="Jia N."/>
            <person name="Wang J."/>
            <person name="Shi W."/>
            <person name="Du L."/>
            <person name="Sun Y."/>
            <person name="Zhan W."/>
            <person name="Jiang J.F."/>
            <person name="Wang Q."/>
            <person name="Zhang B."/>
            <person name="Ji P."/>
            <person name="Bell-Sakyi L."/>
            <person name="Cui X.M."/>
            <person name="Yuan T.T."/>
            <person name="Jiang B.G."/>
            <person name="Yang W.F."/>
            <person name="Lam T.T."/>
            <person name="Chang Q.C."/>
            <person name="Ding S.J."/>
            <person name="Wang X.J."/>
            <person name="Zhu J.G."/>
            <person name="Ruan X.D."/>
            <person name="Zhao L."/>
            <person name="Wei J.T."/>
            <person name="Ye R.Z."/>
            <person name="Que T.C."/>
            <person name="Du C.H."/>
            <person name="Zhou Y.H."/>
            <person name="Cheng J.X."/>
            <person name="Dai P.F."/>
            <person name="Guo W.B."/>
            <person name="Han X.H."/>
            <person name="Huang E.J."/>
            <person name="Li L.F."/>
            <person name="Wei W."/>
            <person name="Gao Y.C."/>
            <person name="Liu J.Z."/>
            <person name="Shao H.Z."/>
            <person name="Wang X."/>
            <person name="Wang C.C."/>
            <person name="Yang T.C."/>
            <person name="Huo Q.B."/>
            <person name="Li W."/>
            <person name="Chen H.Y."/>
            <person name="Chen S.E."/>
            <person name="Zhou L.G."/>
            <person name="Ni X.B."/>
            <person name="Tian J.H."/>
            <person name="Sheng Y."/>
            <person name="Liu T."/>
            <person name="Pan Y.S."/>
            <person name="Xia L.Y."/>
            <person name="Li J."/>
            <person name="Zhao F."/>
            <person name="Cao W.C."/>
        </authorList>
    </citation>
    <scope>NUCLEOTIDE SEQUENCE</scope>
    <source>
        <strain evidence="3">Rmic-2018</strain>
    </source>
</reference>
<sequence length="70" mass="7781">MDLLLTTLNYDNFACSNGWLARFKARHGITARSVLGEGTPAGVNGTEKWQNGQLKNIFEDYTPDDIFSAE</sequence>
<evidence type="ECO:0000313" key="3">
    <source>
        <dbReference type="EMBL" id="KAH8031197.1"/>
    </source>
</evidence>
<accession>A0A9J6EAV3</accession>
<reference evidence="3" key="2">
    <citation type="submission" date="2021-09" db="EMBL/GenBank/DDBJ databases">
        <authorList>
            <person name="Jia N."/>
            <person name="Wang J."/>
            <person name="Shi W."/>
            <person name="Du L."/>
            <person name="Sun Y."/>
            <person name="Zhan W."/>
            <person name="Jiang J."/>
            <person name="Wang Q."/>
            <person name="Zhang B."/>
            <person name="Ji P."/>
            <person name="Sakyi L.B."/>
            <person name="Cui X."/>
            <person name="Yuan T."/>
            <person name="Jiang B."/>
            <person name="Yang W."/>
            <person name="Lam T.T.-Y."/>
            <person name="Chang Q."/>
            <person name="Ding S."/>
            <person name="Wang X."/>
            <person name="Zhu J."/>
            <person name="Ruan X."/>
            <person name="Zhao L."/>
            <person name="Wei J."/>
            <person name="Que T."/>
            <person name="Du C."/>
            <person name="Cheng J."/>
            <person name="Dai P."/>
            <person name="Han X."/>
            <person name="Huang E."/>
            <person name="Gao Y."/>
            <person name="Liu J."/>
            <person name="Shao H."/>
            <person name="Ye R."/>
            <person name="Li L."/>
            <person name="Wei W."/>
            <person name="Wang X."/>
            <person name="Wang C."/>
            <person name="Huo Q."/>
            <person name="Li W."/>
            <person name="Guo W."/>
            <person name="Chen H."/>
            <person name="Chen S."/>
            <person name="Zhou L."/>
            <person name="Zhou L."/>
            <person name="Ni X."/>
            <person name="Tian J."/>
            <person name="Zhou Y."/>
            <person name="Sheng Y."/>
            <person name="Liu T."/>
            <person name="Pan Y."/>
            <person name="Xia L."/>
            <person name="Li J."/>
            <person name="Zhao F."/>
            <person name="Cao W."/>
        </authorList>
    </citation>
    <scope>NUCLEOTIDE SEQUENCE</scope>
    <source>
        <strain evidence="3">Rmic-2018</strain>
        <tissue evidence="3">Larvae</tissue>
    </source>
</reference>
<name>A0A9J6EAV3_RHIMP</name>
<evidence type="ECO:0000256" key="1">
    <source>
        <dbReference type="ARBA" id="ARBA00023125"/>
    </source>
</evidence>
<dbReference type="Gene3D" id="1.10.10.60">
    <property type="entry name" value="Homeodomain-like"/>
    <property type="match status" value="1"/>
</dbReference>
<protein>
    <recommendedName>
        <fullName evidence="2">HTH CENPB-type domain-containing protein</fullName>
    </recommendedName>
</protein>
<gene>
    <name evidence="3" type="ORF">HPB51_013654</name>
</gene>
<dbReference type="Pfam" id="PF03221">
    <property type="entry name" value="HTH_Tnp_Tc5"/>
    <property type="match status" value="1"/>
</dbReference>
<comment type="caution">
    <text evidence="3">The sequence shown here is derived from an EMBL/GenBank/DDBJ whole genome shotgun (WGS) entry which is preliminary data.</text>
</comment>
<keyword evidence="4" id="KW-1185">Reference proteome</keyword>
<proteinExistence type="predicted"/>
<dbReference type="AlphaFoldDB" id="A0A9J6EAV3"/>
<keyword evidence="1" id="KW-0238">DNA-binding</keyword>